<dbReference type="SUPFAM" id="SSF48498">
    <property type="entry name" value="Tetracyclin repressor-like, C-terminal domain"/>
    <property type="match status" value="1"/>
</dbReference>
<organism evidence="5">
    <name type="scientific">freshwater metagenome</name>
    <dbReference type="NCBI Taxonomy" id="449393"/>
    <lineage>
        <taxon>unclassified sequences</taxon>
        <taxon>metagenomes</taxon>
        <taxon>ecological metagenomes</taxon>
    </lineage>
</organism>
<dbReference type="InterPro" id="IPR036271">
    <property type="entry name" value="Tet_transcr_reg_TetR-rel_C_sf"/>
</dbReference>
<dbReference type="AlphaFoldDB" id="A0A6J6N917"/>
<dbReference type="InterPro" id="IPR001647">
    <property type="entry name" value="HTH_TetR"/>
</dbReference>
<evidence type="ECO:0000313" key="5">
    <source>
        <dbReference type="EMBL" id="CAB4682606.1"/>
    </source>
</evidence>
<protein>
    <submittedName>
        <fullName evidence="5">Unannotated protein</fullName>
    </submittedName>
</protein>
<evidence type="ECO:0000256" key="2">
    <source>
        <dbReference type="ARBA" id="ARBA00023125"/>
    </source>
</evidence>
<accession>A0A6J6N917</accession>
<keyword evidence="1" id="KW-0805">Transcription regulation</keyword>
<dbReference type="GO" id="GO:0000976">
    <property type="term" value="F:transcription cis-regulatory region binding"/>
    <property type="evidence" value="ECO:0007669"/>
    <property type="project" value="TreeGrafter"/>
</dbReference>
<keyword evidence="3" id="KW-0804">Transcription</keyword>
<sequence length="194" mass="21028">MEQALKIERAGRPRDARLDDAIVAATIELLEERGYNDMSLAAVAERAGTSTTAIYRRWKSKSELVAHAVFRTEGDDVVAETDNIAVDIASMVRWAAEKLARPAALAAVVGILGESRSERVARSTAAAMASKRVIDRLNRAKDRGEIRSDVDTRVLASLIAGPVLNEVFAGAAAHVNERWIAELVSIVLDGVRPR</sequence>
<dbReference type="EMBL" id="CAEZXM010000036">
    <property type="protein sequence ID" value="CAB4682606.1"/>
    <property type="molecule type" value="Genomic_DNA"/>
</dbReference>
<dbReference type="GO" id="GO:0003700">
    <property type="term" value="F:DNA-binding transcription factor activity"/>
    <property type="evidence" value="ECO:0007669"/>
    <property type="project" value="TreeGrafter"/>
</dbReference>
<dbReference type="Gene3D" id="1.10.10.60">
    <property type="entry name" value="Homeodomain-like"/>
    <property type="match status" value="1"/>
</dbReference>
<dbReference type="InterPro" id="IPR011075">
    <property type="entry name" value="TetR_C"/>
</dbReference>
<dbReference type="SUPFAM" id="SSF46689">
    <property type="entry name" value="Homeodomain-like"/>
    <property type="match status" value="1"/>
</dbReference>
<proteinExistence type="predicted"/>
<dbReference type="PANTHER" id="PTHR30055">
    <property type="entry name" value="HTH-TYPE TRANSCRIPTIONAL REGULATOR RUTR"/>
    <property type="match status" value="1"/>
</dbReference>
<dbReference type="InterPro" id="IPR009057">
    <property type="entry name" value="Homeodomain-like_sf"/>
</dbReference>
<dbReference type="PRINTS" id="PR00455">
    <property type="entry name" value="HTHTETR"/>
</dbReference>
<dbReference type="Pfam" id="PF16859">
    <property type="entry name" value="TetR_C_11"/>
    <property type="match status" value="1"/>
</dbReference>
<dbReference type="Gene3D" id="1.10.357.10">
    <property type="entry name" value="Tetracycline Repressor, domain 2"/>
    <property type="match status" value="1"/>
</dbReference>
<dbReference type="PROSITE" id="PS50977">
    <property type="entry name" value="HTH_TETR_2"/>
    <property type="match status" value="1"/>
</dbReference>
<dbReference type="PANTHER" id="PTHR30055:SF230">
    <property type="entry name" value="TRANSCRIPTIONAL REGULATORY PROTEIN (PROBABLY TETR-FAMILY)-RELATED"/>
    <property type="match status" value="1"/>
</dbReference>
<dbReference type="Pfam" id="PF00440">
    <property type="entry name" value="TetR_N"/>
    <property type="match status" value="1"/>
</dbReference>
<evidence type="ECO:0000256" key="1">
    <source>
        <dbReference type="ARBA" id="ARBA00023015"/>
    </source>
</evidence>
<gene>
    <name evidence="5" type="ORF">UFOPK2366_00311</name>
</gene>
<dbReference type="InterPro" id="IPR050109">
    <property type="entry name" value="HTH-type_TetR-like_transc_reg"/>
</dbReference>
<reference evidence="5" key="1">
    <citation type="submission" date="2020-05" db="EMBL/GenBank/DDBJ databases">
        <authorList>
            <person name="Chiriac C."/>
            <person name="Salcher M."/>
            <person name="Ghai R."/>
            <person name="Kavagutti S V."/>
        </authorList>
    </citation>
    <scope>NUCLEOTIDE SEQUENCE</scope>
</reference>
<evidence type="ECO:0000256" key="3">
    <source>
        <dbReference type="ARBA" id="ARBA00023163"/>
    </source>
</evidence>
<name>A0A6J6N917_9ZZZZ</name>
<evidence type="ECO:0000259" key="4">
    <source>
        <dbReference type="PROSITE" id="PS50977"/>
    </source>
</evidence>
<keyword evidence="2" id="KW-0238">DNA-binding</keyword>
<feature type="domain" description="HTH tetR-type" evidence="4">
    <location>
        <begin position="16"/>
        <end position="76"/>
    </location>
</feature>